<dbReference type="Pfam" id="PF02643">
    <property type="entry name" value="DUF192"/>
    <property type="match status" value="1"/>
</dbReference>
<evidence type="ECO:0000313" key="1">
    <source>
        <dbReference type="EMBL" id="KAA5545878.1"/>
    </source>
</evidence>
<comment type="caution">
    <text evidence="1">The sequence shown here is derived from an EMBL/GenBank/DDBJ whole genome shotgun (WGS) entry which is preliminary data.</text>
</comment>
<sequence>MQLIDSQTQEILLPSVEVASTIWQRFRGLMFRRKFCEGYGLWLQPCRSIHTMWMRVPIDVYFIDQDGRIVEHRLRVTPWSIVVPCQDSRSVLEVPSGTKSLVIGTSVYLKDRNR</sequence>
<keyword evidence="2" id="KW-1185">Reference proteome</keyword>
<gene>
    <name evidence="1" type="ORF">FYK55_02885</name>
</gene>
<dbReference type="PANTHER" id="PTHR37953:SF1">
    <property type="entry name" value="UPF0127 PROTEIN MJ1496"/>
    <property type="match status" value="1"/>
</dbReference>
<dbReference type="Proteomes" id="UP000324479">
    <property type="component" value="Unassembled WGS sequence"/>
</dbReference>
<name>A0A5M6DEC9_9BACT</name>
<reference evidence="1 2" key="1">
    <citation type="submission" date="2019-08" db="EMBL/GenBank/DDBJ databases">
        <authorList>
            <person name="Dhanesh K."/>
            <person name="Kumar G."/>
            <person name="Sasikala C."/>
            <person name="Venkata Ramana C."/>
        </authorList>
    </citation>
    <scope>NUCLEOTIDE SEQUENCE [LARGE SCALE GENOMIC DNA]</scope>
    <source>
        <strain evidence="1 2">JC645</strain>
    </source>
</reference>
<accession>A0A5M6DEC9</accession>
<dbReference type="AlphaFoldDB" id="A0A5M6DEC9"/>
<dbReference type="EMBL" id="VWOX01000002">
    <property type="protein sequence ID" value="KAA5545878.1"/>
    <property type="molecule type" value="Genomic_DNA"/>
</dbReference>
<dbReference type="InterPro" id="IPR038695">
    <property type="entry name" value="Saro_0823-like_sf"/>
</dbReference>
<dbReference type="Gene3D" id="2.60.120.1140">
    <property type="entry name" value="Protein of unknown function DUF192"/>
    <property type="match status" value="1"/>
</dbReference>
<evidence type="ECO:0000313" key="2">
    <source>
        <dbReference type="Proteomes" id="UP000324479"/>
    </source>
</evidence>
<protein>
    <submittedName>
        <fullName evidence="1">DUF192 domain-containing protein</fullName>
    </submittedName>
</protein>
<organism evidence="1 2">
    <name type="scientific">Roseiconus nitratireducens</name>
    <dbReference type="NCBI Taxonomy" id="2605748"/>
    <lineage>
        <taxon>Bacteria</taxon>
        <taxon>Pseudomonadati</taxon>
        <taxon>Planctomycetota</taxon>
        <taxon>Planctomycetia</taxon>
        <taxon>Pirellulales</taxon>
        <taxon>Pirellulaceae</taxon>
        <taxon>Roseiconus</taxon>
    </lineage>
</organism>
<dbReference type="RefSeq" id="WP_150074713.1">
    <property type="nucleotide sequence ID" value="NZ_VWOX01000002.1"/>
</dbReference>
<dbReference type="PANTHER" id="PTHR37953">
    <property type="entry name" value="UPF0127 PROTEIN MJ1496"/>
    <property type="match status" value="1"/>
</dbReference>
<dbReference type="InterPro" id="IPR003795">
    <property type="entry name" value="DUF192"/>
</dbReference>
<proteinExistence type="predicted"/>